<dbReference type="SUPFAM" id="SSF81383">
    <property type="entry name" value="F-box domain"/>
    <property type="match status" value="1"/>
</dbReference>
<keyword evidence="4" id="KW-1185">Reference proteome</keyword>
<dbReference type="Gene3D" id="1.20.1280.50">
    <property type="match status" value="1"/>
</dbReference>
<feature type="domain" description="F-box" evidence="2">
    <location>
        <begin position="3"/>
        <end position="51"/>
    </location>
</feature>
<feature type="region of interest" description="Disordered" evidence="1">
    <location>
        <begin position="228"/>
        <end position="259"/>
    </location>
</feature>
<name>A0A0C3AXK8_SERVB</name>
<protein>
    <recommendedName>
        <fullName evidence="2">F-box domain-containing protein</fullName>
    </recommendedName>
</protein>
<organism evidence="3 4">
    <name type="scientific">Serendipita vermifera MAFF 305830</name>
    <dbReference type="NCBI Taxonomy" id="933852"/>
    <lineage>
        <taxon>Eukaryota</taxon>
        <taxon>Fungi</taxon>
        <taxon>Dikarya</taxon>
        <taxon>Basidiomycota</taxon>
        <taxon>Agaricomycotina</taxon>
        <taxon>Agaricomycetes</taxon>
        <taxon>Sebacinales</taxon>
        <taxon>Serendipitaceae</taxon>
        <taxon>Serendipita</taxon>
    </lineage>
</organism>
<dbReference type="Pfam" id="PF00646">
    <property type="entry name" value="F-box"/>
    <property type="match status" value="1"/>
</dbReference>
<evidence type="ECO:0000256" key="1">
    <source>
        <dbReference type="SAM" id="MobiDB-lite"/>
    </source>
</evidence>
<dbReference type="OrthoDB" id="3205869at2759"/>
<dbReference type="EMBL" id="KN824321">
    <property type="protein sequence ID" value="KIM24714.1"/>
    <property type="molecule type" value="Genomic_DNA"/>
</dbReference>
<reference evidence="3 4" key="1">
    <citation type="submission" date="2014-04" db="EMBL/GenBank/DDBJ databases">
        <authorList>
            <consortium name="DOE Joint Genome Institute"/>
            <person name="Kuo A."/>
            <person name="Zuccaro A."/>
            <person name="Kohler A."/>
            <person name="Nagy L.G."/>
            <person name="Floudas D."/>
            <person name="Copeland A."/>
            <person name="Barry K.W."/>
            <person name="Cichocki N."/>
            <person name="Veneault-Fourrey C."/>
            <person name="LaButti K."/>
            <person name="Lindquist E.A."/>
            <person name="Lipzen A."/>
            <person name="Lundell T."/>
            <person name="Morin E."/>
            <person name="Murat C."/>
            <person name="Sun H."/>
            <person name="Tunlid A."/>
            <person name="Henrissat B."/>
            <person name="Grigoriev I.V."/>
            <person name="Hibbett D.S."/>
            <person name="Martin F."/>
            <person name="Nordberg H.P."/>
            <person name="Cantor M.N."/>
            <person name="Hua S.X."/>
        </authorList>
    </citation>
    <scope>NUCLEOTIDE SEQUENCE [LARGE SCALE GENOMIC DNA]</scope>
    <source>
        <strain evidence="3 4">MAFF 305830</strain>
    </source>
</reference>
<dbReference type="AlphaFoldDB" id="A0A0C3AXK8"/>
<evidence type="ECO:0000259" key="2">
    <source>
        <dbReference type="PROSITE" id="PS50181"/>
    </source>
</evidence>
<feature type="compositionally biased region" description="Low complexity" evidence="1">
    <location>
        <begin position="230"/>
        <end position="248"/>
    </location>
</feature>
<gene>
    <name evidence="3" type="ORF">M408DRAFT_26827</name>
</gene>
<dbReference type="SMART" id="SM00256">
    <property type="entry name" value="FBOX"/>
    <property type="match status" value="1"/>
</dbReference>
<evidence type="ECO:0000313" key="3">
    <source>
        <dbReference type="EMBL" id="KIM24714.1"/>
    </source>
</evidence>
<reference evidence="4" key="2">
    <citation type="submission" date="2015-01" db="EMBL/GenBank/DDBJ databases">
        <title>Evolutionary Origins and Diversification of the Mycorrhizal Mutualists.</title>
        <authorList>
            <consortium name="DOE Joint Genome Institute"/>
            <consortium name="Mycorrhizal Genomics Consortium"/>
            <person name="Kohler A."/>
            <person name="Kuo A."/>
            <person name="Nagy L.G."/>
            <person name="Floudas D."/>
            <person name="Copeland A."/>
            <person name="Barry K.W."/>
            <person name="Cichocki N."/>
            <person name="Veneault-Fourrey C."/>
            <person name="LaButti K."/>
            <person name="Lindquist E.A."/>
            <person name="Lipzen A."/>
            <person name="Lundell T."/>
            <person name="Morin E."/>
            <person name="Murat C."/>
            <person name="Riley R."/>
            <person name="Ohm R."/>
            <person name="Sun H."/>
            <person name="Tunlid A."/>
            <person name="Henrissat B."/>
            <person name="Grigoriev I.V."/>
            <person name="Hibbett D.S."/>
            <person name="Martin F."/>
        </authorList>
    </citation>
    <scope>NUCLEOTIDE SEQUENCE [LARGE SCALE GENOMIC DNA]</scope>
    <source>
        <strain evidence="4">MAFF 305830</strain>
    </source>
</reference>
<dbReference type="HOGENOM" id="CLU_431545_0_0_1"/>
<evidence type="ECO:0000313" key="4">
    <source>
        <dbReference type="Proteomes" id="UP000054097"/>
    </source>
</evidence>
<dbReference type="InterPro" id="IPR036047">
    <property type="entry name" value="F-box-like_dom_sf"/>
</dbReference>
<proteinExistence type="predicted"/>
<dbReference type="PROSITE" id="PS50181">
    <property type="entry name" value="FBOX"/>
    <property type="match status" value="1"/>
</dbReference>
<dbReference type="Proteomes" id="UP000054097">
    <property type="component" value="Unassembled WGS sequence"/>
</dbReference>
<accession>A0A0C3AXK8</accession>
<dbReference type="InterPro" id="IPR001810">
    <property type="entry name" value="F-box_dom"/>
</dbReference>
<sequence>MYISPFLELPSEVILHILETLRIPDIHAFRGVCRHFDAVIKENASAVYRLAAIVHGYIQRPRYSSFNGELLEQAIQALYGNKTDTKITCWLDFCKTRWRIDQAWKRPIFPNETILFSHPDWSLQRLCHEGDNLLLCTDRRRGFGAMSAHEPNLSTNGARQVDWNTNGNPFSDGGLQPDGELVLAHRGYLLFKLGVTRFRVWRHTGGGIPVGQGVPTFESFLASLQLDDGPPTASASTSESISDSAPTSNSDSESEPVPTHTHTRAFYSAGLSVVGDVRLDARQNAMRLKDGWLMISTERNTLYIFDLAASETFAEPAVDGASSPSPPVLIPNSTANLWTVRTPAQALQAAAAMAAGEQQEGPTDRTNVGYTTNIDFSDRYIVHSTSERVRILSRDAPHAILYNLHESSWYKVASGRWAKCITPNAYHVPPPARRVNQNPRTLVRTEEDLRVHEVVRAERGTGQRRKDAPWRWDVGQMVLEGETLVMSFGTGWIVCLPDVERLVNGEWTLEENPEACWVLDIGAPASDVLFDGRRLVWSHYGKICILNLHASEGCMQVTTGTPVVRITQLDWTSVDSSQGMALTQRALWFLGGERGEDWDRTIHLVHWSFDESS</sequence>